<feature type="domain" description="Xylose isomerase-like TIM barrel" evidence="1">
    <location>
        <begin position="12"/>
        <end position="215"/>
    </location>
</feature>
<sequence length="232" mass="24937">MAPHLEIGKTASYYEEIKARVASHGLAIESVAGTGGIGMDSPAFDAVIEAAQQVGAPAIAEGAGGKSDDEESFKQVVELVNVTAARTSQAGIKLSLKPHVNNAVYSTETALRFMREVDREWVGINFDASHIWRTAAAEDPVGSLQQLRDYIAMLRIRDNRESREGPIGPVETQIPGKGSIDLPALVAVMNTIDHVPYVTLEIVGTHGGTDTPLAEVQRVVEESMTYLEPLFV</sequence>
<dbReference type="SUPFAM" id="SSF51658">
    <property type="entry name" value="Xylose isomerase-like"/>
    <property type="match status" value="1"/>
</dbReference>
<evidence type="ECO:0000259" key="1">
    <source>
        <dbReference type="Pfam" id="PF01261"/>
    </source>
</evidence>
<proteinExistence type="predicted"/>
<evidence type="ECO:0000313" key="2">
    <source>
        <dbReference type="EMBL" id="CAI8046907.1"/>
    </source>
</evidence>
<reference evidence="2" key="1">
    <citation type="submission" date="2023-03" db="EMBL/GenBank/DDBJ databases">
        <authorList>
            <person name="Steffen K."/>
            <person name="Cardenas P."/>
        </authorList>
    </citation>
    <scope>NUCLEOTIDE SEQUENCE</scope>
</reference>
<dbReference type="Gene3D" id="3.20.20.150">
    <property type="entry name" value="Divalent-metal-dependent TIM barrel enzymes"/>
    <property type="match status" value="1"/>
</dbReference>
<dbReference type="InterPro" id="IPR036237">
    <property type="entry name" value="Xyl_isomerase-like_sf"/>
</dbReference>
<protein>
    <recommendedName>
        <fullName evidence="1">Xylose isomerase-like TIM barrel domain-containing protein</fullName>
    </recommendedName>
</protein>
<evidence type="ECO:0000313" key="3">
    <source>
        <dbReference type="Proteomes" id="UP001174909"/>
    </source>
</evidence>
<keyword evidence="3" id="KW-1185">Reference proteome</keyword>
<gene>
    <name evidence="2" type="ORF">GBAR_LOCUS25935</name>
</gene>
<dbReference type="AlphaFoldDB" id="A0AA35TFA7"/>
<comment type="caution">
    <text evidence="2">The sequence shown here is derived from an EMBL/GenBank/DDBJ whole genome shotgun (WGS) entry which is preliminary data.</text>
</comment>
<dbReference type="EMBL" id="CASHTH010003595">
    <property type="protein sequence ID" value="CAI8046907.1"/>
    <property type="molecule type" value="Genomic_DNA"/>
</dbReference>
<accession>A0AA35TFA7</accession>
<dbReference type="Pfam" id="PF01261">
    <property type="entry name" value="AP_endonuc_2"/>
    <property type="match status" value="1"/>
</dbReference>
<name>A0AA35TFA7_GEOBA</name>
<dbReference type="InterPro" id="IPR050312">
    <property type="entry name" value="IolE/XylAMocC-like"/>
</dbReference>
<dbReference type="PANTHER" id="PTHR12110">
    <property type="entry name" value="HYDROXYPYRUVATE ISOMERASE"/>
    <property type="match status" value="1"/>
</dbReference>
<dbReference type="Proteomes" id="UP001174909">
    <property type="component" value="Unassembled WGS sequence"/>
</dbReference>
<organism evidence="2 3">
    <name type="scientific">Geodia barretti</name>
    <name type="common">Barrett's horny sponge</name>
    <dbReference type="NCBI Taxonomy" id="519541"/>
    <lineage>
        <taxon>Eukaryota</taxon>
        <taxon>Metazoa</taxon>
        <taxon>Porifera</taxon>
        <taxon>Demospongiae</taxon>
        <taxon>Heteroscleromorpha</taxon>
        <taxon>Tetractinellida</taxon>
        <taxon>Astrophorina</taxon>
        <taxon>Geodiidae</taxon>
        <taxon>Geodia</taxon>
    </lineage>
</organism>
<dbReference type="InterPro" id="IPR013022">
    <property type="entry name" value="Xyl_isomerase-like_TIM-brl"/>
</dbReference>